<dbReference type="Gene3D" id="1.10.1200.10">
    <property type="entry name" value="ACP-like"/>
    <property type="match status" value="1"/>
</dbReference>
<reference evidence="7 8" key="1">
    <citation type="journal article" date="2019" name="Emerg. Microbes Infect.">
        <title>Comprehensive subspecies identification of 175 nontuberculous mycobacteria species based on 7547 genomic profiles.</title>
        <authorList>
            <person name="Matsumoto Y."/>
            <person name="Kinjo T."/>
            <person name="Motooka D."/>
            <person name="Nabeya D."/>
            <person name="Jung N."/>
            <person name="Uechi K."/>
            <person name="Horii T."/>
            <person name="Iida T."/>
            <person name="Fujita J."/>
            <person name="Nakamura S."/>
        </authorList>
    </citation>
    <scope>NUCLEOTIDE SEQUENCE [LARGE SCALE GENOMIC DNA]</scope>
    <source>
        <strain evidence="7 8">JCM 30726</strain>
    </source>
</reference>
<keyword evidence="7" id="KW-0436">Ligase</keyword>
<keyword evidence="5" id="KW-0521">NADP</keyword>
<dbReference type="HAMAP" id="MF_02247">
    <property type="entry name" value="Carbox_acid_reduct"/>
    <property type="match status" value="1"/>
</dbReference>
<dbReference type="AlphaFoldDB" id="A0A7I9ZAR1"/>
<evidence type="ECO:0000256" key="3">
    <source>
        <dbReference type="ARBA" id="ARBA00022741"/>
    </source>
</evidence>
<dbReference type="SUPFAM" id="SSF51735">
    <property type="entry name" value="NAD(P)-binding Rossmann-fold domains"/>
    <property type="match status" value="1"/>
</dbReference>
<dbReference type="SUPFAM" id="SSF47336">
    <property type="entry name" value="ACP-like"/>
    <property type="match status" value="1"/>
</dbReference>
<comment type="similarity">
    <text evidence="5">Belongs to the ATP-dependent AMP-binding enzyme family. Carboxylic acid reductase subfamily.</text>
</comment>
<dbReference type="InterPro" id="IPR020806">
    <property type="entry name" value="PKS_PP-bd"/>
</dbReference>
<feature type="binding site" evidence="5">
    <location>
        <position position="829"/>
    </location>
    <ligand>
        <name>NADP(+)</name>
        <dbReference type="ChEBI" id="CHEBI:58349"/>
    </ligand>
</feature>
<dbReference type="InterPro" id="IPR020845">
    <property type="entry name" value="AMP-binding_CS"/>
</dbReference>
<evidence type="ECO:0000259" key="6">
    <source>
        <dbReference type="PROSITE" id="PS50075"/>
    </source>
</evidence>
<evidence type="ECO:0000256" key="2">
    <source>
        <dbReference type="ARBA" id="ARBA00022553"/>
    </source>
</evidence>
<dbReference type="Gene3D" id="3.40.50.720">
    <property type="entry name" value="NAD(P)-binding Rossmann-like Domain"/>
    <property type="match status" value="1"/>
</dbReference>
<comment type="cofactor">
    <cofactor evidence="5">
        <name>pantetheine 4'-phosphate</name>
        <dbReference type="ChEBI" id="CHEBI:47942"/>
    </cofactor>
    <text evidence="5">Binds 1 phosphopantetheine covalently.</text>
</comment>
<keyword evidence="3 5" id="KW-0547">Nucleotide-binding</keyword>
<dbReference type="EC" id="1.2.1.-" evidence="5"/>
<feature type="binding site" evidence="5">
    <location>
        <position position="961"/>
    </location>
    <ligand>
        <name>NADP(+)</name>
        <dbReference type="ChEBI" id="CHEBI:58349"/>
    </ligand>
</feature>
<proteinExistence type="inferred from homology"/>
<dbReference type="GO" id="GO:0004467">
    <property type="term" value="F:long-chain fatty acid-CoA ligase activity"/>
    <property type="evidence" value="ECO:0007669"/>
    <property type="project" value="TreeGrafter"/>
</dbReference>
<feature type="binding site" evidence="5">
    <location>
        <begin position="885"/>
        <end position="887"/>
    </location>
    <ligand>
        <name>NADP(+)</name>
        <dbReference type="ChEBI" id="CHEBI:58349"/>
    </ligand>
</feature>
<feature type="binding site" evidence="5">
    <location>
        <position position="522"/>
    </location>
    <ligand>
        <name>AMP</name>
        <dbReference type="ChEBI" id="CHEBI:456215"/>
    </ligand>
</feature>
<keyword evidence="2 5" id="KW-0597">Phosphoprotein</keyword>
<dbReference type="PROSITE" id="PS00455">
    <property type="entry name" value="AMP_BINDING"/>
    <property type="match status" value="1"/>
</dbReference>
<protein>
    <recommendedName>
        <fullName evidence="5">Carboxylic acid reductase</fullName>
        <shortName evidence="5">CAR</shortName>
        <ecNumber evidence="5">1.2.1.-</ecNumber>
    </recommendedName>
    <alternativeName>
        <fullName evidence="5">ATP/NADPH-dependent carboxylic acid reductase</fullName>
    </alternativeName>
</protein>
<evidence type="ECO:0000313" key="7">
    <source>
        <dbReference type="EMBL" id="GFG97905.1"/>
    </source>
</evidence>
<feature type="binding site" evidence="5">
    <location>
        <position position="988"/>
    </location>
    <ligand>
        <name>NADP(+)</name>
        <dbReference type="ChEBI" id="CHEBI:58349"/>
    </ligand>
</feature>
<feature type="binding site" evidence="5">
    <location>
        <position position="306"/>
    </location>
    <ligand>
        <name>AMP</name>
        <dbReference type="ChEBI" id="CHEBI:456215"/>
    </ligand>
</feature>
<dbReference type="InterPro" id="IPR036291">
    <property type="entry name" value="NAD(P)-bd_dom_sf"/>
</dbReference>
<feature type="modified residue" description="O-(pantetheine 4'-phosphoryl)serine" evidence="5">
    <location>
        <position position="693"/>
    </location>
</feature>
<comment type="caution">
    <text evidence="5">Lacks conserved residue(s) required for the propagation of feature annotation.</text>
</comment>
<dbReference type="PANTHER" id="PTHR43272:SF33">
    <property type="entry name" value="AMP-BINDING DOMAIN-CONTAINING PROTEIN-RELATED"/>
    <property type="match status" value="1"/>
</dbReference>
<dbReference type="InterPro" id="IPR036736">
    <property type="entry name" value="ACP-like_sf"/>
</dbReference>
<keyword evidence="8" id="KW-1185">Reference proteome</keyword>
<dbReference type="RefSeq" id="WP_163712720.1">
    <property type="nucleotide sequence ID" value="NZ_BLLA01000001.1"/>
</dbReference>
<dbReference type="InterPro" id="IPR013120">
    <property type="entry name" value="FAR_NAD-bd"/>
</dbReference>
<evidence type="ECO:0000313" key="8">
    <source>
        <dbReference type="Proteomes" id="UP000465301"/>
    </source>
</evidence>
<dbReference type="GO" id="GO:0005524">
    <property type="term" value="F:ATP binding"/>
    <property type="evidence" value="ECO:0007669"/>
    <property type="project" value="UniProtKB-UniRule"/>
</dbReference>
<dbReference type="NCBIfam" id="TIGR01746">
    <property type="entry name" value="Thioester-redct"/>
    <property type="match status" value="1"/>
</dbReference>
<gene>
    <name evidence="5" type="primary">car</name>
    <name evidence="7" type="ORF">MTIM_37840</name>
</gene>
<comment type="domain">
    <text evidence="5">The N-terminal domain likely catalyzes substrate activation by formation of an initial acyl-AMP intermediate, the central region contains the phosphopantetheine attachment site, and the C-terminal domain catalyzes the reduction by NADPH of the intermediate thioester formed from the attack of the phosphopantetheine thiol at the carbonyl carbon of acyl-AMP.</text>
</comment>
<dbReference type="EMBL" id="BLLA01000001">
    <property type="protein sequence ID" value="GFG97905.1"/>
    <property type="molecule type" value="Genomic_DNA"/>
</dbReference>
<keyword evidence="5" id="KW-0560">Oxidoreductase</keyword>
<feature type="binding site" evidence="5">
    <location>
        <position position="965"/>
    </location>
    <ligand>
        <name>NADP(+)</name>
        <dbReference type="ChEBI" id="CHEBI:58349"/>
    </ligand>
</feature>
<feature type="binding site" evidence="5">
    <location>
        <position position="925"/>
    </location>
    <ligand>
        <name>NADP(+)</name>
        <dbReference type="ChEBI" id="CHEBI:58349"/>
    </ligand>
</feature>
<dbReference type="Pfam" id="PF07993">
    <property type="entry name" value="NAD_binding_4"/>
    <property type="match status" value="1"/>
</dbReference>
<feature type="binding site" evidence="5">
    <location>
        <position position="427"/>
    </location>
    <ligand>
        <name>AMP</name>
        <dbReference type="ChEBI" id="CHEBI:456215"/>
    </ligand>
</feature>
<sequence>MTDTVTDSGREQRLTERVEQLYANDPQFRAAAPSPQVTEAAHRAALRLAEVVDIYLTGYADRPALGQRACEVARDPATGRAATTLLSGFETITYRELGERVAALAAAWHSGLPGGFSPGDFVGVLGFTSIDYVVHYLACIRLGAVFVPLQTSSSADQLAPIVAETAPRILAVSVESLGTAVDVVLEAPSVQRLVVFDYTSDDDEQRDRYDDARARLREAGHRAEVVTLAAELSSGRGLPAPEAYVPGEGENPLATLIYTSGSTGTPKGAMYTADMMTRIWQRPHSPSVDIGRVVPAIHLQYMPLSHVYGLEWLIATLSSGGIGYFAAKSDMSTLFDDIGLVRPTALNLVPRVCDMFFRRFRKELDSRAGDDLGADQRDDAVKAELRQDFIGGRVVSAMCGSAPLSKQMHAFMESLLDVTVADGYGATETGGGIMRSGRIRRPPVTDYKLVDVPELGYLTSDKPYPRGELHLKASNVIPGYFKHPELSAQIFDDEGFYKTGDIMAELGPDHLMYLDRSNNVIKLSQGEFVAVSQLEATFSTSPYIRQIFLYGSSEQPFLLAVIVPNADAVGGGDAHALIAESLQQIAADSHLHPYEIPRDFLLESERFTRDNGLLSGVGKLLRPALKARYGERLDAMYAEIEASHGDELDELRSASRDLPTIDTVRRAAAATLGLPADAALRGDAKFIELGGDSLSAFSFATLLSEIFHIDVPVQTIVSPTATLATVANYVDGERTSESTRPTFASVHGRGATEARAADLTLDKFIDGDTLAAAPDLPAPAGAVNTVLLTGANGYLGRFLCLDWLERLAPTGGTVICLARGADPTAGRQRIEAAIDSGDTELSQRFRQLADQHLQVLVGDVGAANLGLDTATYDRLAHSVDLVVHSAALVNHVLPYSQLFGPNVVGTAEIVKLAISKRLKPINYISTVAVTTLPDGSFIGEDADVRSASPSRSLDESYASGYATSKWAGEVLLREAHDLCGVPIAVFRSDMILAHSDFAGQLNVPDMFTRLILSLVATAIAPRSFYQLDASGNPQRAHYDGLPADFTAEAITTLGARTREGYHTYNVLNTHDDGVSLDTFVDWLIADGHKIERLDDYDEWLARFTAAMKSLPDSQRKSSLLPLMSAYAKPGEPTHGTGMPAEKFRAAVQSAGIGRDSDVPHVTEALIDKYVADLQRLGLLRTRTGAHAG</sequence>
<dbReference type="SMART" id="SM00823">
    <property type="entry name" value="PKS_PP"/>
    <property type="match status" value="1"/>
</dbReference>
<comment type="catalytic activity">
    <reaction evidence="5">
        <text>a carboxylate + ATP + NADPH + H(+) = an aldehyde + AMP + diphosphate + NADP(+)</text>
        <dbReference type="Rhea" id="RHEA:50916"/>
        <dbReference type="ChEBI" id="CHEBI:15378"/>
        <dbReference type="ChEBI" id="CHEBI:17478"/>
        <dbReference type="ChEBI" id="CHEBI:29067"/>
        <dbReference type="ChEBI" id="CHEBI:30616"/>
        <dbReference type="ChEBI" id="CHEBI:33019"/>
        <dbReference type="ChEBI" id="CHEBI:57783"/>
        <dbReference type="ChEBI" id="CHEBI:58349"/>
        <dbReference type="ChEBI" id="CHEBI:456215"/>
    </reaction>
</comment>
<dbReference type="GO" id="GO:0050661">
    <property type="term" value="F:NADP binding"/>
    <property type="evidence" value="ECO:0007669"/>
    <property type="project" value="UniProtKB-UniRule"/>
</dbReference>
<dbReference type="InterPro" id="IPR009081">
    <property type="entry name" value="PP-bd_ACP"/>
</dbReference>
<dbReference type="Proteomes" id="UP000465301">
    <property type="component" value="Unassembled WGS sequence"/>
</dbReference>
<dbReference type="Pfam" id="PF00501">
    <property type="entry name" value="AMP-binding"/>
    <property type="match status" value="1"/>
</dbReference>
<feature type="domain" description="Carrier" evidence="6">
    <location>
        <begin position="658"/>
        <end position="734"/>
    </location>
</feature>
<dbReference type="GO" id="GO:0016620">
    <property type="term" value="F:oxidoreductase activity, acting on the aldehyde or oxo group of donors, NAD or NADP as acceptor"/>
    <property type="evidence" value="ECO:0007669"/>
    <property type="project" value="UniProtKB-UniRule"/>
</dbReference>
<feature type="binding site" evidence="5">
    <location>
        <position position="619"/>
    </location>
    <ligand>
        <name>AMP</name>
        <dbReference type="ChEBI" id="CHEBI:456215"/>
    </ligand>
</feature>
<keyword evidence="4 5" id="KW-0067">ATP-binding</keyword>
<keyword evidence="1 5" id="KW-0596">Phosphopantetheine</keyword>
<dbReference type="SUPFAM" id="SSF56801">
    <property type="entry name" value="Acetyl-CoA synthetase-like"/>
    <property type="match status" value="1"/>
</dbReference>
<dbReference type="Gene3D" id="3.40.50.12780">
    <property type="entry name" value="N-terminal domain of ligase-like"/>
    <property type="match status" value="1"/>
</dbReference>
<feature type="binding site" evidence="5">
    <location>
        <begin position="513"/>
        <end position="516"/>
    </location>
    <ligand>
        <name>AMP</name>
        <dbReference type="ChEBI" id="CHEBI:456215"/>
    </ligand>
</feature>
<dbReference type="InterPro" id="IPR042099">
    <property type="entry name" value="ANL_N_sf"/>
</dbReference>
<dbReference type="InterPro" id="IPR000873">
    <property type="entry name" value="AMP-dep_synth/lig_dom"/>
</dbReference>
<evidence type="ECO:0000256" key="1">
    <source>
        <dbReference type="ARBA" id="ARBA00022450"/>
    </source>
</evidence>
<dbReference type="InterPro" id="IPR046407">
    <property type="entry name" value="CAR"/>
</dbReference>
<feature type="binding site" evidence="5">
    <location>
        <position position="819"/>
    </location>
    <ligand>
        <name>NADP(+)</name>
        <dbReference type="ChEBI" id="CHEBI:58349"/>
    </ligand>
</feature>
<accession>A0A7I9ZAR1</accession>
<organism evidence="7 8">
    <name type="scientific">Mycobacterium timonense</name>
    <dbReference type="NCBI Taxonomy" id="701043"/>
    <lineage>
        <taxon>Bacteria</taxon>
        <taxon>Bacillati</taxon>
        <taxon>Actinomycetota</taxon>
        <taxon>Actinomycetes</taxon>
        <taxon>Mycobacteriales</taxon>
        <taxon>Mycobacteriaceae</taxon>
        <taxon>Mycobacterium</taxon>
        <taxon>Mycobacterium avium complex (MAC)</taxon>
    </lineage>
</organism>
<feature type="binding site" evidence="5">
    <location>
        <begin position="792"/>
        <end position="795"/>
    </location>
    <ligand>
        <name>NADP(+)</name>
        <dbReference type="ChEBI" id="CHEBI:58349"/>
    </ligand>
</feature>
<dbReference type="PANTHER" id="PTHR43272">
    <property type="entry name" value="LONG-CHAIN-FATTY-ACID--COA LIGASE"/>
    <property type="match status" value="1"/>
</dbReference>
<dbReference type="GO" id="GO:0031177">
    <property type="term" value="F:phosphopantetheine binding"/>
    <property type="evidence" value="ECO:0007669"/>
    <property type="project" value="UniProtKB-UniRule"/>
</dbReference>
<dbReference type="CDD" id="cd05235">
    <property type="entry name" value="SDR_e1"/>
    <property type="match status" value="1"/>
</dbReference>
<dbReference type="InterPro" id="IPR010080">
    <property type="entry name" value="Thioester_reductase-like_dom"/>
</dbReference>
<dbReference type="PROSITE" id="PS50075">
    <property type="entry name" value="CARRIER"/>
    <property type="match status" value="1"/>
</dbReference>
<feature type="binding site" evidence="5">
    <location>
        <position position="501"/>
    </location>
    <ligand>
        <name>AMP</name>
        <dbReference type="ChEBI" id="CHEBI:456215"/>
    </ligand>
</feature>
<dbReference type="Pfam" id="PF00550">
    <property type="entry name" value="PP-binding"/>
    <property type="match status" value="1"/>
</dbReference>
<dbReference type="GO" id="GO:0016020">
    <property type="term" value="C:membrane"/>
    <property type="evidence" value="ECO:0007669"/>
    <property type="project" value="TreeGrafter"/>
</dbReference>
<evidence type="ECO:0000256" key="5">
    <source>
        <dbReference type="HAMAP-Rule" id="MF_02247"/>
    </source>
</evidence>
<evidence type="ECO:0000256" key="4">
    <source>
        <dbReference type="ARBA" id="ARBA00022840"/>
    </source>
</evidence>
<comment type="function">
    <text evidence="5">Catalyzes the ATP- and NADPH-dependent reduction of carboxylic acids to the corresponding aldehydes.</text>
</comment>
<feature type="binding site" evidence="5">
    <location>
        <position position="401"/>
    </location>
    <ligand>
        <name>AMP</name>
        <dbReference type="ChEBI" id="CHEBI:456215"/>
    </ligand>
</feature>
<feature type="binding site" evidence="5">
    <location>
        <begin position="422"/>
        <end position="423"/>
    </location>
    <ligand>
        <name>AMP</name>
        <dbReference type="ChEBI" id="CHEBI:456215"/>
    </ligand>
</feature>
<dbReference type="NCBIfam" id="NF041592">
    <property type="entry name" value="carboxyl_red"/>
    <property type="match status" value="1"/>
</dbReference>
<name>A0A7I9ZAR1_9MYCO</name>
<comment type="caution">
    <text evidence="7">The sequence shown here is derived from an EMBL/GenBank/DDBJ whole genome shotgun (WGS) entry which is preliminary data.</text>
</comment>